<feature type="compositionally biased region" description="Pro residues" evidence="1">
    <location>
        <begin position="19"/>
        <end position="32"/>
    </location>
</feature>
<evidence type="ECO:0000256" key="2">
    <source>
        <dbReference type="SAM" id="SignalP"/>
    </source>
</evidence>
<protein>
    <submittedName>
        <fullName evidence="3">Uncharacterized protein</fullName>
    </submittedName>
</protein>
<proteinExistence type="predicted"/>
<sequence precursor="true">MIRAVVPGLLCLLAAPAAAQPPAPQPAPPARPIPVQRLPPQTLPGQALPPQAVPAQPLPPQAFTFPAQPAPWMPNGGGGGEPRVVVAKVVDGALVYKSNTMGPVQRQLDVTVLENGQPVTRKQTVTMMQQTTKDVTLPLDGLKVKDAAGKKIQPLNLELRLGDGKGVVLHTGPLPDAIRAMFKDDAVFVETTAGAGQFAAPVFTTDFAPAGGGVPSTVRIRPAPVVEDAPVPIPGRPARPVTPPPAPPQP</sequence>
<dbReference type="EMBL" id="CP036273">
    <property type="protein sequence ID" value="QDU21639.1"/>
    <property type="molecule type" value="Genomic_DNA"/>
</dbReference>
<evidence type="ECO:0000313" key="4">
    <source>
        <dbReference type="Proteomes" id="UP000319576"/>
    </source>
</evidence>
<feature type="region of interest" description="Disordered" evidence="1">
    <location>
        <begin position="227"/>
        <end position="250"/>
    </location>
</feature>
<feature type="chain" id="PRO_5021969624" evidence="2">
    <location>
        <begin position="20"/>
        <end position="250"/>
    </location>
</feature>
<evidence type="ECO:0000256" key="1">
    <source>
        <dbReference type="SAM" id="MobiDB-lite"/>
    </source>
</evidence>
<accession>A0A517XVX1</accession>
<keyword evidence="2" id="KW-0732">Signal</keyword>
<dbReference type="Proteomes" id="UP000319576">
    <property type="component" value="Chromosome"/>
</dbReference>
<feature type="compositionally biased region" description="Low complexity" evidence="1">
    <location>
        <begin position="43"/>
        <end position="58"/>
    </location>
</feature>
<reference evidence="3 4" key="1">
    <citation type="submission" date="2019-02" db="EMBL/GenBank/DDBJ databases">
        <title>Deep-cultivation of Planctomycetes and their phenomic and genomic characterization uncovers novel biology.</title>
        <authorList>
            <person name="Wiegand S."/>
            <person name="Jogler M."/>
            <person name="Boedeker C."/>
            <person name="Pinto D."/>
            <person name="Vollmers J."/>
            <person name="Rivas-Marin E."/>
            <person name="Kohn T."/>
            <person name="Peeters S.H."/>
            <person name="Heuer A."/>
            <person name="Rast P."/>
            <person name="Oberbeckmann S."/>
            <person name="Bunk B."/>
            <person name="Jeske O."/>
            <person name="Meyerdierks A."/>
            <person name="Storesund J.E."/>
            <person name="Kallscheuer N."/>
            <person name="Luecker S."/>
            <person name="Lage O.M."/>
            <person name="Pohl T."/>
            <person name="Merkel B.J."/>
            <person name="Hornburger P."/>
            <person name="Mueller R.-W."/>
            <person name="Bruemmer F."/>
            <person name="Labrenz M."/>
            <person name="Spormann A.M."/>
            <person name="Op den Camp H."/>
            <person name="Overmann J."/>
            <person name="Amann R."/>
            <person name="Jetten M.S.M."/>
            <person name="Mascher T."/>
            <person name="Medema M.H."/>
            <person name="Devos D.P."/>
            <person name="Kaster A.-K."/>
            <person name="Ovreas L."/>
            <person name="Rohde M."/>
            <person name="Galperin M.Y."/>
            <person name="Jogler C."/>
        </authorList>
    </citation>
    <scope>NUCLEOTIDE SEQUENCE [LARGE SCALE GENOMIC DNA]</scope>
    <source>
        <strain evidence="3 4">ETA_A1</strain>
    </source>
</reference>
<feature type="signal peptide" evidence="2">
    <location>
        <begin position="1"/>
        <end position="19"/>
    </location>
</feature>
<name>A0A517XVX1_9BACT</name>
<keyword evidence="4" id="KW-1185">Reference proteome</keyword>
<feature type="region of interest" description="Disordered" evidence="1">
    <location>
        <begin position="19"/>
        <end position="58"/>
    </location>
</feature>
<feature type="compositionally biased region" description="Pro residues" evidence="1">
    <location>
        <begin position="231"/>
        <end position="250"/>
    </location>
</feature>
<organism evidence="3 4">
    <name type="scientific">Urbifossiella limnaea</name>
    <dbReference type="NCBI Taxonomy" id="2528023"/>
    <lineage>
        <taxon>Bacteria</taxon>
        <taxon>Pseudomonadati</taxon>
        <taxon>Planctomycetota</taxon>
        <taxon>Planctomycetia</taxon>
        <taxon>Gemmatales</taxon>
        <taxon>Gemmataceae</taxon>
        <taxon>Urbifossiella</taxon>
    </lineage>
</organism>
<evidence type="ECO:0000313" key="3">
    <source>
        <dbReference type="EMBL" id="QDU21639.1"/>
    </source>
</evidence>
<dbReference type="AlphaFoldDB" id="A0A517XVX1"/>
<gene>
    <name evidence="3" type="ORF">ETAA1_36100</name>
</gene>
<dbReference type="RefSeq" id="WP_145240735.1">
    <property type="nucleotide sequence ID" value="NZ_CP036273.1"/>
</dbReference>
<dbReference type="KEGG" id="uli:ETAA1_36100"/>